<accession>T1ITZ2</accession>
<reference evidence="7" key="1">
    <citation type="submission" date="2011-05" db="EMBL/GenBank/DDBJ databases">
        <authorList>
            <person name="Richards S.R."/>
            <person name="Qu J."/>
            <person name="Jiang H."/>
            <person name="Jhangiani S.N."/>
            <person name="Agravi P."/>
            <person name="Goodspeed R."/>
            <person name="Gross S."/>
            <person name="Mandapat C."/>
            <person name="Jackson L."/>
            <person name="Mathew T."/>
            <person name="Pu L."/>
            <person name="Thornton R."/>
            <person name="Saada N."/>
            <person name="Wilczek-Boney K.B."/>
            <person name="Lee S."/>
            <person name="Kovar C."/>
            <person name="Wu Y."/>
            <person name="Scherer S.E."/>
            <person name="Worley K.C."/>
            <person name="Muzny D.M."/>
            <person name="Gibbs R."/>
        </authorList>
    </citation>
    <scope>NUCLEOTIDE SEQUENCE</scope>
    <source>
        <strain evidence="7">Brora</strain>
    </source>
</reference>
<dbReference type="Proteomes" id="UP000014500">
    <property type="component" value="Unassembled WGS sequence"/>
</dbReference>
<dbReference type="STRING" id="126957.T1ITZ2"/>
<keyword evidence="2" id="KW-0963">Cytoplasm</keyword>
<evidence type="ECO:0000256" key="3">
    <source>
        <dbReference type="ARBA" id="ARBA00023212"/>
    </source>
</evidence>
<keyword evidence="7" id="KW-1185">Reference proteome</keyword>
<protein>
    <recommendedName>
        <fullName evidence="8">Trichoplein keratin filament-binding protein</fullName>
    </recommendedName>
</protein>
<dbReference type="OMA" id="HEMEFER"/>
<dbReference type="InterPro" id="IPR043596">
    <property type="entry name" value="CFAP53/TCHP"/>
</dbReference>
<feature type="coiled-coil region" evidence="4">
    <location>
        <begin position="107"/>
        <end position="205"/>
    </location>
</feature>
<evidence type="ECO:0000256" key="5">
    <source>
        <dbReference type="SAM" id="MobiDB-lite"/>
    </source>
</evidence>
<evidence type="ECO:0000313" key="6">
    <source>
        <dbReference type="EnsemblMetazoa" id="SMAR004603-PA"/>
    </source>
</evidence>
<proteinExistence type="predicted"/>
<keyword evidence="3" id="KW-0206">Cytoskeleton</keyword>
<dbReference type="GO" id="GO:0006915">
    <property type="term" value="P:apoptotic process"/>
    <property type="evidence" value="ECO:0007669"/>
    <property type="project" value="TreeGrafter"/>
</dbReference>
<comment type="subcellular location">
    <subcellularLocation>
        <location evidence="1">Cytoplasm</location>
        <location evidence="1">Cytoskeleton</location>
    </subcellularLocation>
</comment>
<dbReference type="PANTHER" id="PTHR31183">
    <property type="entry name" value="TRICHOPLEIN KERATIN FILAMENT-BINDING PROTEIN FAMILY MEMBER"/>
    <property type="match status" value="1"/>
</dbReference>
<dbReference type="GO" id="GO:0045095">
    <property type="term" value="C:keratin filament"/>
    <property type="evidence" value="ECO:0007669"/>
    <property type="project" value="TreeGrafter"/>
</dbReference>
<feature type="region of interest" description="Disordered" evidence="5">
    <location>
        <begin position="37"/>
        <end position="58"/>
    </location>
</feature>
<organism evidence="6 7">
    <name type="scientific">Strigamia maritima</name>
    <name type="common">European centipede</name>
    <name type="synonym">Geophilus maritimus</name>
    <dbReference type="NCBI Taxonomy" id="126957"/>
    <lineage>
        <taxon>Eukaryota</taxon>
        <taxon>Metazoa</taxon>
        <taxon>Ecdysozoa</taxon>
        <taxon>Arthropoda</taxon>
        <taxon>Myriapoda</taxon>
        <taxon>Chilopoda</taxon>
        <taxon>Pleurostigmophora</taxon>
        <taxon>Geophilomorpha</taxon>
        <taxon>Linotaeniidae</taxon>
        <taxon>Strigamia</taxon>
    </lineage>
</organism>
<reference evidence="6" key="2">
    <citation type="submission" date="2015-02" db="UniProtKB">
        <authorList>
            <consortium name="EnsemblMetazoa"/>
        </authorList>
    </citation>
    <scope>IDENTIFICATION</scope>
</reference>
<evidence type="ECO:0000256" key="1">
    <source>
        <dbReference type="ARBA" id="ARBA00004245"/>
    </source>
</evidence>
<dbReference type="AlphaFoldDB" id="T1ITZ2"/>
<dbReference type="PANTHER" id="PTHR31183:SF2">
    <property type="entry name" value="TRICHOPLEIN KERATIN FILAMENT-BINDING PROTEIN"/>
    <property type="match status" value="1"/>
</dbReference>
<evidence type="ECO:0000256" key="2">
    <source>
        <dbReference type="ARBA" id="ARBA00022490"/>
    </source>
</evidence>
<evidence type="ECO:0000256" key="4">
    <source>
        <dbReference type="SAM" id="Coils"/>
    </source>
</evidence>
<dbReference type="EnsemblMetazoa" id="SMAR004603-RA">
    <property type="protein sequence ID" value="SMAR004603-PA"/>
    <property type="gene ID" value="SMAR004603"/>
</dbReference>
<dbReference type="HOGENOM" id="CLU_765766_0_0_1"/>
<evidence type="ECO:0008006" key="8">
    <source>
        <dbReference type="Google" id="ProtNLM"/>
    </source>
</evidence>
<name>T1ITZ2_STRMM</name>
<keyword evidence="4" id="KW-0175">Coiled coil</keyword>
<evidence type="ECO:0000313" key="7">
    <source>
        <dbReference type="Proteomes" id="UP000014500"/>
    </source>
</evidence>
<dbReference type="EMBL" id="JH431506">
    <property type="status" value="NOT_ANNOTATED_CDS"/>
    <property type="molecule type" value="Genomic_DNA"/>
</dbReference>
<sequence length="362" mass="44221">MEKENKERLLNERKTKLALMLKEEKEQFEIEFKKMSERRYARSENKENSRDQENKPLRDCYREWIRNKQTNKMLTNNNEISDKKDKVDNSKFEKLKLLDEENDEYKLKQTEEVIKRHMEELKMKEKETNRLRLELELLQKKQWKLEELEEEQQERIKEHNKTKETARILKHQLKVHLQNRARDILTQLEEDREMMRHAAHEMEFERKQNDVWREKNRNDTEKFRKIIDEQIEAEKKRQSELGSLFNEEAGKVWKQLEEQWNRERYFRREVMSELMDGLRKETEEKIVENVKQQEESVKTREDLLRMIEEGKEKMLKNQKKLSEQMQLPVVMSPASSSHAASRLSLFKLADDKIPVPDTNFSI</sequence>